<evidence type="ECO:0000313" key="2">
    <source>
        <dbReference type="Proteomes" id="UP000315914"/>
    </source>
</evidence>
<evidence type="ECO:0000313" key="1">
    <source>
        <dbReference type="EMBL" id="TWB66019.1"/>
    </source>
</evidence>
<dbReference type="InterPro" id="IPR052030">
    <property type="entry name" value="Peptidase_M20/M20A_hydrolases"/>
</dbReference>
<accession>A0A560HL89</accession>
<name>A0A560HL89_9BRAD</name>
<gene>
    <name evidence="1" type="ORF">FBZ95_11915</name>
</gene>
<protein>
    <submittedName>
        <fullName evidence="1">Uncharacterized protein</fullName>
    </submittedName>
</protein>
<reference evidence="1 2" key="1">
    <citation type="submission" date="2019-06" db="EMBL/GenBank/DDBJ databases">
        <title>Genomic Encyclopedia of Type Strains, Phase IV (KMG-V): Genome sequencing to study the core and pangenomes of soil and plant-associated prokaryotes.</title>
        <authorList>
            <person name="Whitman W."/>
        </authorList>
    </citation>
    <scope>NUCLEOTIDE SEQUENCE [LARGE SCALE GENOMIC DNA]</scope>
    <source>
        <strain evidence="1 2">BR 10556</strain>
    </source>
</reference>
<dbReference type="GO" id="GO:0046657">
    <property type="term" value="P:folic acid catabolic process"/>
    <property type="evidence" value="ECO:0007669"/>
    <property type="project" value="TreeGrafter"/>
</dbReference>
<dbReference type="GO" id="GO:0016805">
    <property type="term" value="F:dipeptidase activity"/>
    <property type="evidence" value="ECO:0007669"/>
    <property type="project" value="TreeGrafter"/>
</dbReference>
<dbReference type="Gene3D" id="3.40.630.10">
    <property type="entry name" value="Zn peptidases"/>
    <property type="match status" value="1"/>
</dbReference>
<comment type="caution">
    <text evidence="1">The sequence shown here is derived from an EMBL/GenBank/DDBJ whole genome shotgun (WGS) entry which is preliminary data.</text>
</comment>
<keyword evidence="2" id="KW-1185">Reference proteome</keyword>
<dbReference type="PANTHER" id="PTHR30575:SF0">
    <property type="entry name" value="XAA-ARG DIPEPTIDASE"/>
    <property type="match status" value="1"/>
</dbReference>
<dbReference type="GO" id="GO:0071713">
    <property type="term" value="F:para-aminobenzoyl-glutamate hydrolase activity"/>
    <property type="evidence" value="ECO:0007669"/>
    <property type="project" value="TreeGrafter"/>
</dbReference>
<dbReference type="Proteomes" id="UP000315914">
    <property type="component" value="Unassembled WGS sequence"/>
</dbReference>
<dbReference type="GO" id="GO:0005737">
    <property type="term" value="C:cytoplasm"/>
    <property type="evidence" value="ECO:0007669"/>
    <property type="project" value="TreeGrafter"/>
</dbReference>
<dbReference type="Gene3D" id="3.30.70.360">
    <property type="match status" value="1"/>
</dbReference>
<sequence length="110" mass="12123">MVRSGAFEDTDIAITWHPKSFWQVVMAPSLANPRADFTGRSSHAAVLAASWSFGARPVELMNVGFNYMREHMPSDARVHYALLETGGIAPNVVQAHARVRLRSVRATCQA</sequence>
<dbReference type="EMBL" id="VITW01000019">
    <property type="protein sequence ID" value="TWB66019.1"/>
    <property type="molecule type" value="Genomic_DNA"/>
</dbReference>
<dbReference type="AlphaFoldDB" id="A0A560HL89"/>
<proteinExistence type="predicted"/>
<organism evidence="1 2">
    <name type="scientific">Bradyrhizobium sacchari</name>
    <dbReference type="NCBI Taxonomy" id="1399419"/>
    <lineage>
        <taxon>Bacteria</taxon>
        <taxon>Pseudomonadati</taxon>
        <taxon>Pseudomonadota</taxon>
        <taxon>Alphaproteobacteria</taxon>
        <taxon>Hyphomicrobiales</taxon>
        <taxon>Nitrobacteraceae</taxon>
        <taxon>Bradyrhizobium</taxon>
    </lineage>
</organism>
<dbReference type="PANTHER" id="PTHR30575">
    <property type="entry name" value="PEPTIDASE M20"/>
    <property type="match status" value="1"/>
</dbReference>